<evidence type="ECO:0008006" key="5">
    <source>
        <dbReference type="Google" id="ProtNLM"/>
    </source>
</evidence>
<proteinExistence type="predicted"/>
<dbReference type="EMBL" id="MDYM01000018">
    <property type="protein sequence ID" value="OQD61102.1"/>
    <property type="molecule type" value="Genomic_DNA"/>
</dbReference>
<keyword evidence="2" id="KW-1133">Transmembrane helix</keyword>
<name>A0A1V6N917_PENPO</name>
<evidence type="ECO:0000256" key="1">
    <source>
        <dbReference type="SAM" id="MobiDB-lite"/>
    </source>
</evidence>
<evidence type="ECO:0000313" key="4">
    <source>
        <dbReference type="Proteomes" id="UP000191408"/>
    </source>
</evidence>
<sequence length="300" mass="31614">MKSIYQPNSPFPILGILSITPLVTSLCYYHDGTVASNPIYQPCISIKDTIGMCCASNRSNPAGGSSTNGVTSDECLANGLCMDVLTYRNSIGESGTNTTYWRNQCTISDWTNNGCLNVCTKESTPRGGSDFSAKMTSCDGTANSTTWCCGDNAGCCNTSSAITIAQKLGEHTSTSTSHLISSSISTSLISSPTSTSSSSSSSSPQLSGGVIAGIAVGSVLGAMAFLAIISFSFILWKKKRIQRENETQGWAINLRPGSRPQELENHIQTVGVRSVAHEKATGPQDIRAELPSEPVGRTVD</sequence>
<feature type="compositionally biased region" description="Basic and acidic residues" evidence="1">
    <location>
        <begin position="277"/>
        <end position="290"/>
    </location>
</feature>
<dbReference type="Proteomes" id="UP000191408">
    <property type="component" value="Unassembled WGS sequence"/>
</dbReference>
<reference evidence="4" key="1">
    <citation type="journal article" date="2017" name="Nat. Microbiol.">
        <title>Global analysis of biosynthetic gene clusters reveals vast potential of secondary metabolite production in Penicillium species.</title>
        <authorList>
            <person name="Nielsen J.C."/>
            <person name="Grijseels S."/>
            <person name="Prigent S."/>
            <person name="Ji B."/>
            <person name="Dainat J."/>
            <person name="Nielsen K.F."/>
            <person name="Frisvad J.C."/>
            <person name="Workman M."/>
            <person name="Nielsen J."/>
        </authorList>
    </citation>
    <scope>NUCLEOTIDE SEQUENCE [LARGE SCALE GENOMIC DNA]</scope>
    <source>
        <strain evidence="4">IBT 4502</strain>
    </source>
</reference>
<dbReference type="AlphaFoldDB" id="A0A1V6N917"/>
<keyword evidence="2" id="KW-0812">Transmembrane</keyword>
<evidence type="ECO:0000313" key="3">
    <source>
        <dbReference type="EMBL" id="OQD61102.1"/>
    </source>
</evidence>
<evidence type="ECO:0000256" key="2">
    <source>
        <dbReference type="SAM" id="Phobius"/>
    </source>
</evidence>
<dbReference type="STRING" id="60169.A0A1V6N917"/>
<dbReference type="OrthoDB" id="5215637at2759"/>
<gene>
    <name evidence="3" type="ORF">PENPOL_c018G07720</name>
</gene>
<feature type="transmembrane region" description="Helical" evidence="2">
    <location>
        <begin position="210"/>
        <end position="236"/>
    </location>
</feature>
<keyword evidence="2" id="KW-0472">Membrane</keyword>
<protein>
    <recommendedName>
        <fullName evidence="5">Mid2 domain-containing protein</fullName>
    </recommendedName>
</protein>
<organism evidence="3 4">
    <name type="scientific">Penicillium polonicum</name>
    <dbReference type="NCBI Taxonomy" id="60169"/>
    <lineage>
        <taxon>Eukaryota</taxon>
        <taxon>Fungi</taxon>
        <taxon>Dikarya</taxon>
        <taxon>Ascomycota</taxon>
        <taxon>Pezizomycotina</taxon>
        <taxon>Eurotiomycetes</taxon>
        <taxon>Eurotiomycetidae</taxon>
        <taxon>Eurotiales</taxon>
        <taxon>Aspergillaceae</taxon>
        <taxon>Penicillium</taxon>
    </lineage>
</organism>
<feature type="region of interest" description="Disordered" evidence="1">
    <location>
        <begin position="277"/>
        <end position="300"/>
    </location>
</feature>
<comment type="caution">
    <text evidence="3">The sequence shown here is derived from an EMBL/GenBank/DDBJ whole genome shotgun (WGS) entry which is preliminary data.</text>
</comment>
<accession>A0A1V6N917</accession>
<keyword evidence="4" id="KW-1185">Reference proteome</keyword>